<feature type="signal peptide" evidence="1">
    <location>
        <begin position="1"/>
        <end position="21"/>
    </location>
</feature>
<proteinExistence type="predicted"/>
<evidence type="ECO:0000256" key="1">
    <source>
        <dbReference type="SAM" id="SignalP"/>
    </source>
</evidence>
<dbReference type="Proteomes" id="UP001228113">
    <property type="component" value="Chromosome"/>
</dbReference>
<dbReference type="InterPro" id="IPR029058">
    <property type="entry name" value="AB_hydrolase_fold"/>
</dbReference>
<gene>
    <name evidence="2" type="ORF">METESE_08150</name>
</gene>
<keyword evidence="1" id="KW-0732">Signal</keyword>
<evidence type="ECO:0008006" key="4">
    <source>
        <dbReference type="Google" id="ProtNLM"/>
    </source>
</evidence>
<dbReference type="Gene3D" id="3.40.50.1820">
    <property type="entry name" value="alpha/beta hydrolase"/>
    <property type="match status" value="1"/>
</dbReference>
<reference evidence="2" key="1">
    <citation type="journal article" date="2023" name="Int. J. Syst. Evol. Microbiol.">
        <title>Mesoterricola silvestris gen. nov., sp. nov., Mesoterricola sediminis sp. nov., Geothrix oryzae sp. nov., Geothrix edaphica sp. nov., Geothrix rubra sp. nov., and Geothrix limicola sp. nov., six novel members of Acidobacteriota isolated from soils.</title>
        <authorList>
            <person name="Itoh H."/>
            <person name="Sugisawa Y."/>
            <person name="Mise K."/>
            <person name="Xu Z."/>
            <person name="Kuniyasu M."/>
            <person name="Ushijima N."/>
            <person name="Kawano K."/>
            <person name="Kobayashi E."/>
            <person name="Shiratori Y."/>
            <person name="Masuda Y."/>
            <person name="Senoo K."/>
        </authorList>
    </citation>
    <scope>NUCLEOTIDE SEQUENCE</scope>
    <source>
        <strain evidence="2">W786</strain>
    </source>
</reference>
<keyword evidence="3" id="KW-1185">Reference proteome</keyword>
<feature type="chain" id="PRO_5041294811" description="Bacterial virulence factor lipase N-terminal domain-containing protein" evidence="1">
    <location>
        <begin position="22"/>
        <end position="794"/>
    </location>
</feature>
<accession>A0AA48GXH7</accession>
<name>A0AA48GXH7_9BACT</name>
<sequence length="794" mass="80547">MHAFLRAALLCPPLLVLVACSQGDAPVPNPAPLRSTNAAVFNPAAKDIPLPNILATAGVADPVPTLAVGAALEPGPALAYVNAREVGGTHAVSGVNAPIYLRFTYPVRPETVNASNIKVFQLTPDPTGTENNPLGFTDVTGMFTFKYAAGATDLWLFPAFPLAPGTRYLYVVTDRVLDAGTGAPITSSAYFEYLKATSPLTGAAAALEPVRADVTAGGAIALRGYAHVMDDLIAASATTTVASRAGIALMGRFITTAAGYVAADATDPSTRIPVESALRLFAAGALPGKAWTNPVTVTATFTQGNANPALDVGAYWQAATGAPAASVPATLGAVVLGTFDSAYLNMDPAVVRDNPAAMDLSALPAAFNPASGVTQVFRTGAGALAGFYHVPTAMPFLYLAPAGAAPAGGFPLVLFQHGITSRKEAALGLATALTARGFAILAIDLPLHGALAPAALQIQPGDSAAVQSQKQAGWGQAFMAVGYPLATRTNLQQGIFDLQRLEAAVAAGGFAALGAAAPSTSNLRFVGQSLGAIVGTGYLASNVSFIADQPVLDTAMKGVLSVPGGRLAYLIQASPAFGPQVDAGLAAKGIAAGSPTYHAFFQVTQSVVDPMDPATLTSPVKAGLPSRLSGRVLIQEATSTAFDASGQPTNGDRVITNPYTRYLGAALGGRAVLGTAAAAGVAPGFSQVGYGGTGRIPAPFLFTLAGGNPAPKTVTAATAPTDTTPAEGYFQFDQAGVAHGSLLDPSQPQTAALWQAQVLYFLGITGHSIVFDPTFAAGLQVQAPTAFVWPVLGN</sequence>
<dbReference type="AlphaFoldDB" id="A0AA48GXH7"/>
<protein>
    <recommendedName>
        <fullName evidence="4">Bacterial virulence factor lipase N-terminal domain-containing protein</fullName>
    </recommendedName>
</protein>
<dbReference type="PROSITE" id="PS51257">
    <property type="entry name" value="PROKAR_LIPOPROTEIN"/>
    <property type="match status" value="1"/>
</dbReference>
<organism evidence="2 3">
    <name type="scientific">Mesoterricola sediminis</name>
    <dbReference type="NCBI Taxonomy" id="2927980"/>
    <lineage>
        <taxon>Bacteria</taxon>
        <taxon>Pseudomonadati</taxon>
        <taxon>Acidobacteriota</taxon>
        <taxon>Holophagae</taxon>
        <taxon>Holophagales</taxon>
        <taxon>Holophagaceae</taxon>
        <taxon>Mesoterricola</taxon>
    </lineage>
</organism>
<evidence type="ECO:0000313" key="2">
    <source>
        <dbReference type="EMBL" id="BDU75857.1"/>
    </source>
</evidence>
<dbReference type="SUPFAM" id="SSF53474">
    <property type="entry name" value="alpha/beta-Hydrolases"/>
    <property type="match status" value="1"/>
</dbReference>
<evidence type="ECO:0000313" key="3">
    <source>
        <dbReference type="Proteomes" id="UP001228113"/>
    </source>
</evidence>
<dbReference type="KEGG" id="msea:METESE_08150"/>
<dbReference type="EMBL" id="AP027081">
    <property type="protein sequence ID" value="BDU75857.1"/>
    <property type="molecule type" value="Genomic_DNA"/>
</dbReference>
<dbReference type="RefSeq" id="WP_316411138.1">
    <property type="nucleotide sequence ID" value="NZ_AP027081.1"/>
</dbReference>